<dbReference type="OMA" id="HAQMEIN"/>
<dbReference type="PANTHER" id="PTHR40460:SF1">
    <property type="entry name" value="CSBD-LIKE DOMAIN-CONTAINING PROTEIN"/>
    <property type="match status" value="1"/>
</dbReference>
<feature type="compositionally biased region" description="Polar residues" evidence="2">
    <location>
        <begin position="70"/>
        <end position="81"/>
    </location>
</feature>
<dbReference type="Proteomes" id="UP000070444">
    <property type="component" value="Unassembled WGS sequence"/>
</dbReference>
<reference evidence="4 5" key="1">
    <citation type="journal article" date="2015" name="Genome Biol. Evol.">
        <title>Phylogenomic analyses indicate that early fungi evolved digesting cell walls of algal ancestors of land plants.</title>
        <authorList>
            <person name="Chang Y."/>
            <person name="Wang S."/>
            <person name="Sekimoto S."/>
            <person name="Aerts A.L."/>
            <person name="Choi C."/>
            <person name="Clum A."/>
            <person name="LaButti K.M."/>
            <person name="Lindquist E.A."/>
            <person name="Yee Ngan C."/>
            <person name="Ohm R.A."/>
            <person name="Salamov A.A."/>
            <person name="Grigoriev I.V."/>
            <person name="Spatafora J.W."/>
            <person name="Berbee M.L."/>
        </authorList>
    </citation>
    <scope>NUCLEOTIDE SEQUENCE [LARGE SCALE GENOMIC DNA]</scope>
    <source>
        <strain evidence="4 5">NRRL 28638</strain>
    </source>
</reference>
<dbReference type="PANTHER" id="PTHR40460">
    <property type="entry name" value="CHROMOSOME 1, WHOLE GENOME SHOTGUN SEQUENCE"/>
    <property type="match status" value="1"/>
</dbReference>
<name>A0A137NRH7_CONC2</name>
<dbReference type="STRING" id="796925.A0A137NRH7"/>
<sequence>MSEPSKINAQYNQAMGTAKEVLGSAIGNTNLEAKGHIQNKEGKAEQTAAETKGWVEGAIDSVSGTAKNVMGSLTGNSSQQAEGKAQQLKGDAKKAVNA</sequence>
<accession>A0A137NRH7</accession>
<keyword evidence="5" id="KW-1185">Reference proteome</keyword>
<comment type="similarity">
    <text evidence="1">Belongs to the UPF0337 (CsbD) family.</text>
</comment>
<proteinExistence type="inferred from homology"/>
<organism evidence="4 5">
    <name type="scientific">Conidiobolus coronatus (strain ATCC 28846 / CBS 209.66 / NRRL 28638)</name>
    <name type="common">Delacroixia coronata</name>
    <dbReference type="NCBI Taxonomy" id="796925"/>
    <lineage>
        <taxon>Eukaryota</taxon>
        <taxon>Fungi</taxon>
        <taxon>Fungi incertae sedis</taxon>
        <taxon>Zoopagomycota</taxon>
        <taxon>Entomophthoromycotina</taxon>
        <taxon>Entomophthoromycetes</taxon>
        <taxon>Entomophthorales</taxon>
        <taxon>Ancylistaceae</taxon>
        <taxon>Conidiobolus</taxon>
    </lineage>
</organism>
<feature type="domain" description="CsbD-like" evidence="3">
    <location>
        <begin position="55"/>
        <end position="96"/>
    </location>
</feature>
<protein>
    <recommendedName>
        <fullName evidence="3">CsbD-like domain-containing protein</fullName>
    </recommendedName>
</protein>
<dbReference type="AlphaFoldDB" id="A0A137NRH7"/>
<dbReference type="SUPFAM" id="SSF69047">
    <property type="entry name" value="Hypothetical protein YjbJ"/>
    <property type="match status" value="2"/>
</dbReference>
<evidence type="ECO:0000256" key="1">
    <source>
        <dbReference type="ARBA" id="ARBA00009129"/>
    </source>
</evidence>
<dbReference type="InterPro" id="IPR036629">
    <property type="entry name" value="YjbJ_sf"/>
</dbReference>
<gene>
    <name evidence="4" type="ORF">CONCODRAFT_145275</name>
</gene>
<feature type="region of interest" description="Disordered" evidence="2">
    <location>
        <begin position="70"/>
        <end position="98"/>
    </location>
</feature>
<dbReference type="Pfam" id="PF05532">
    <property type="entry name" value="CsbD"/>
    <property type="match status" value="1"/>
</dbReference>
<evidence type="ECO:0000259" key="3">
    <source>
        <dbReference type="Pfam" id="PF05532"/>
    </source>
</evidence>
<dbReference type="InterPro" id="IPR008462">
    <property type="entry name" value="CsbD"/>
</dbReference>
<dbReference type="OrthoDB" id="9999611at2759"/>
<evidence type="ECO:0000313" key="5">
    <source>
        <dbReference type="Proteomes" id="UP000070444"/>
    </source>
</evidence>
<evidence type="ECO:0000256" key="2">
    <source>
        <dbReference type="SAM" id="MobiDB-lite"/>
    </source>
</evidence>
<dbReference type="Gene3D" id="1.10.1470.10">
    <property type="entry name" value="YjbJ"/>
    <property type="match status" value="1"/>
</dbReference>
<evidence type="ECO:0000313" key="4">
    <source>
        <dbReference type="EMBL" id="KXN65290.1"/>
    </source>
</evidence>
<dbReference type="EMBL" id="KQ964920">
    <property type="protein sequence ID" value="KXN65290.1"/>
    <property type="molecule type" value="Genomic_DNA"/>
</dbReference>